<gene>
    <name evidence="1" type="ORF">EIY72_03995</name>
</gene>
<reference evidence="2" key="1">
    <citation type="journal article" date="2019" name="bioRxiv">
        <title>Bacterially produced spermidine induces plant systemic susceptibility to pathogens.</title>
        <authorList>
            <person name="Melnyk R.A."/>
            <person name="Beskrovnaya P.A."/>
            <person name="Liu Z."/>
            <person name="Song Y."/>
            <person name="Haney C.H."/>
        </authorList>
    </citation>
    <scope>NUCLEOTIDE SEQUENCE [LARGE SCALE GENOMIC DNA]</scope>
    <source>
        <strain evidence="2">Dha-51</strain>
    </source>
</reference>
<evidence type="ECO:0000313" key="1">
    <source>
        <dbReference type="EMBL" id="TDB67219.1"/>
    </source>
</evidence>
<proteinExistence type="predicted"/>
<dbReference type="OrthoDB" id="2052771at2"/>
<dbReference type="RefSeq" id="WP_093218121.1">
    <property type="nucleotide sequence ID" value="NZ_LT629803.1"/>
</dbReference>
<comment type="caution">
    <text evidence="1">The sequence shown here is derived from an EMBL/GenBank/DDBJ whole genome shotgun (WGS) entry which is preliminary data.</text>
</comment>
<keyword evidence="2" id="KW-1185">Reference proteome</keyword>
<accession>A0A1H2MUD5</accession>
<dbReference type="Proteomes" id="UP000295254">
    <property type="component" value="Unassembled WGS sequence"/>
</dbReference>
<protein>
    <submittedName>
        <fullName evidence="1">Uncharacterized protein</fullName>
    </submittedName>
</protein>
<dbReference type="AlphaFoldDB" id="A0A1H2MUD5"/>
<sequence>MENSPVEVTVSDFAVEITPEILAKAFWGMDTQQQADFFESLANHIEASSPHAYGFGEMQWCFLQDELRRPGREQANKMHMALSAFAFDFWPQKLDGARTGL</sequence>
<evidence type="ECO:0000313" key="2">
    <source>
        <dbReference type="Proteomes" id="UP000295254"/>
    </source>
</evidence>
<organism evidence="1 2">
    <name type="scientific">Pseudomonas vancouverensis</name>
    <dbReference type="NCBI Taxonomy" id="95300"/>
    <lineage>
        <taxon>Bacteria</taxon>
        <taxon>Pseudomonadati</taxon>
        <taxon>Pseudomonadota</taxon>
        <taxon>Gammaproteobacteria</taxon>
        <taxon>Pseudomonadales</taxon>
        <taxon>Pseudomonadaceae</taxon>
        <taxon>Pseudomonas</taxon>
    </lineage>
</organism>
<dbReference type="EMBL" id="RRZK01000005">
    <property type="protein sequence ID" value="TDB67219.1"/>
    <property type="molecule type" value="Genomic_DNA"/>
</dbReference>
<name>A0A1H2MUD5_PSEVA</name>
<dbReference type="STRING" id="95300.SAMN05216558_1271"/>